<protein>
    <recommendedName>
        <fullName evidence="4">Outer membrane protein beta-barrel domain-containing protein</fullName>
    </recommendedName>
</protein>
<feature type="signal peptide" evidence="1">
    <location>
        <begin position="1"/>
        <end position="18"/>
    </location>
</feature>
<feature type="chain" id="PRO_5045761211" description="Outer membrane protein beta-barrel domain-containing protein" evidence="1">
    <location>
        <begin position="19"/>
        <end position="273"/>
    </location>
</feature>
<dbReference type="Proteomes" id="UP001151478">
    <property type="component" value="Unassembled WGS sequence"/>
</dbReference>
<reference evidence="2" key="1">
    <citation type="submission" date="2023-02" db="EMBL/GenBank/DDBJ databases">
        <title>Polaribacter ponticola sp. nov., isolated from seawater.</title>
        <authorList>
            <person name="Baek J.H."/>
            <person name="Kim J.M."/>
            <person name="Choi D.G."/>
            <person name="Jeon C.O."/>
        </authorList>
    </citation>
    <scope>NUCLEOTIDE SEQUENCE</scope>
    <source>
        <strain evidence="2">MSW5</strain>
    </source>
</reference>
<sequence>MKNLFILTLILLSFNTFSQDLTLNEKHEHSIFEKEHTEDLKIAQTVYVCTGEYSYAYHSRSNCPGLNNCKGDIKYTDEYNATQSLGRKPCCRCWSNVKNNCKDDNPSYGSGGNSNNDEAMAYVAIAVVALSAAVLSNDLYVYPIYSLDNKSKNSFGWSFGFRKTFNHSALEYGTSVINREYDNNYYQFTDKEWGFHLNYIHHIFDNKTPYWLTPYIGPSVNYFNDFGYGGVIGTKMRLLDRLDFDVRFEQTTETSRIQAGLIFTYQKEYFWKK</sequence>
<evidence type="ECO:0000256" key="1">
    <source>
        <dbReference type="SAM" id="SignalP"/>
    </source>
</evidence>
<comment type="caution">
    <text evidence="2">The sequence shown here is derived from an EMBL/GenBank/DDBJ whole genome shotgun (WGS) entry which is preliminary data.</text>
</comment>
<name>A0ABT5S6T4_9FLAO</name>
<keyword evidence="3" id="KW-1185">Reference proteome</keyword>
<gene>
    <name evidence="2" type="ORF">N5A56_004975</name>
</gene>
<evidence type="ECO:0008006" key="4">
    <source>
        <dbReference type="Google" id="ProtNLM"/>
    </source>
</evidence>
<proteinExistence type="predicted"/>
<keyword evidence="1" id="KW-0732">Signal</keyword>
<evidence type="ECO:0000313" key="2">
    <source>
        <dbReference type="EMBL" id="MDD7913809.1"/>
    </source>
</evidence>
<dbReference type="EMBL" id="JAOSLC020000003">
    <property type="protein sequence ID" value="MDD7913809.1"/>
    <property type="molecule type" value="Genomic_DNA"/>
</dbReference>
<accession>A0ABT5S6T4</accession>
<organism evidence="2 3">
    <name type="scientific">Polaribacter ponticola</name>
    <dbReference type="NCBI Taxonomy" id="2978475"/>
    <lineage>
        <taxon>Bacteria</taxon>
        <taxon>Pseudomonadati</taxon>
        <taxon>Bacteroidota</taxon>
        <taxon>Flavobacteriia</taxon>
        <taxon>Flavobacteriales</taxon>
        <taxon>Flavobacteriaceae</taxon>
    </lineage>
</organism>
<evidence type="ECO:0000313" key="3">
    <source>
        <dbReference type="Proteomes" id="UP001151478"/>
    </source>
</evidence>
<dbReference type="RefSeq" id="WP_265724491.1">
    <property type="nucleotide sequence ID" value="NZ_JAOSLC020000003.1"/>
</dbReference>